<reference evidence="1" key="1">
    <citation type="submission" date="2012-09" db="EMBL/GenBank/DDBJ databases">
        <title>Metagenomic Characterization of a Microbial Community in Wastewater Detects High Levels of Antibiotic Resistance.</title>
        <authorList>
            <person name="Abrams M."/>
            <person name="Caldwell A."/>
            <person name="Vandaei E."/>
            <person name="Lee W."/>
            <person name="Perrott J."/>
            <person name="Khan S.Y."/>
            <person name="Ta J."/>
            <person name="Romero D."/>
            <person name="Nguyen V."/>
            <person name="Pourmand N."/>
            <person name="Ouverney C.C."/>
        </authorList>
    </citation>
    <scope>NUCLEOTIDE SEQUENCE</scope>
</reference>
<sequence length="43" mass="4796">MNMAGRARFLVYVAVVAALAGVFALYTRPEFLVNLADQLWSCF</sequence>
<protein>
    <submittedName>
        <fullName evidence="1">Uncharacterized protein</fullName>
    </submittedName>
</protein>
<name>L7VZE8_9BACT</name>
<organism evidence="1">
    <name type="scientific">uncultured bacterium A1Q1_fos_550</name>
    <dbReference type="NCBI Taxonomy" id="1256583"/>
    <lineage>
        <taxon>Bacteria</taxon>
        <taxon>environmental samples</taxon>
    </lineage>
</organism>
<dbReference type="EMBL" id="JX649875">
    <property type="protein sequence ID" value="AGC71530.1"/>
    <property type="molecule type" value="Genomic_DNA"/>
</dbReference>
<dbReference type="AlphaFoldDB" id="L7VZE8"/>
<accession>L7VZE8</accession>
<proteinExistence type="predicted"/>
<evidence type="ECO:0000313" key="1">
    <source>
        <dbReference type="EMBL" id="AGC71530.1"/>
    </source>
</evidence>